<name>A0A096VKR7_9CAUD</name>
<dbReference type="RefSeq" id="YP_009103784.1">
    <property type="nucleotide sequence ID" value="NC_025464.1"/>
</dbReference>
<evidence type="ECO:0000313" key="1">
    <source>
        <dbReference type="EMBL" id="AGK86622.1"/>
    </source>
</evidence>
<proteinExistence type="predicted"/>
<accession>A0A096VKR7</accession>
<reference evidence="1 2" key="2">
    <citation type="journal article" date="2015" name="PLoS ONE">
        <title>Comparative Genomic and Phylogenomic Analyses Reveal a Conserved Core Genome Shared by Estuarine and Oceanic Cyanopodoviruses.</title>
        <authorList>
            <person name="Huang S."/>
            <person name="Zhang S."/>
            <person name="Jiao N."/>
            <person name="Chen F."/>
        </authorList>
    </citation>
    <scope>NUCLEOTIDE SEQUENCE [LARGE SCALE GENOMIC DNA]</scope>
</reference>
<organism evidence="1 2">
    <name type="scientific">Synechococcus phage S-CBP4</name>
    <dbReference type="NCBI Taxonomy" id="754059"/>
    <lineage>
        <taxon>Viruses</taxon>
        <taxon>Duplodnaviria</taxon>
        <taxon>Heunggongvirae</taxon>
        <taxon>Uroviricota</taxon>
        <taxon>Caudoviricetes</taxon>
        <taxon>Autographivirales</taxon>
        <taxon>Sechaudvirinae</taxon>
        <taxon>Poseidonvirus</taxon>
        <taxon>Poseidonvirus SCBP4</taxon>
    </lineage>
</organism>
<dbReference type="KEGG" id="vg:22112667"/>
<protein>
    <submittedName>
        <fullName evidence="1">Uncharacterized protein</fullName>
    </submittedName>
</protein>
<reference evidence="2" key="1">
    <citation type="submission" date="2012-12" db="EMBL/GenBank/DDBJ databases">
        <title>Genomics of marine cyanopodoviruses.</title>
        <authorList>
            <person name="Huang S."/>
            <person name="Chen F."/>
        </authorList>
    </citation>
    <scope>NUCLEOTIDE SEQUENCE [LARGE SCALE GENOMIC DNA]</scope>
</reference>
<dbReference type="EMBL" id="KC310804">
    <property type="protein sequence ID" value="AGK86622.1"/>
    <property type="molecule type" value="Genomic_DNA"/>
</dbReference>
<dbReference type="GeneID" id="22112667"/>
<evidence type="ECO:0000313" key="2">
    <source>
        <dbReference type="Proteomes" id="UP000030043"/>
    </source>
</evidence>
<dbReference type="OrthoDB" id="27138at10239"/>
<gene>
    <name evidence="1" type="ORF">S-CBP4_0013</name>
</gene>
<dbReference type="Proteomes" id="UP000030043">
    <property type="component" value="Segment"/>
</dbReference>
<sequence length="69" mass="8006">MAYLKYGTADFYADMFGDLLADVDAESPDTTKNLIEGFYRAIDSWFDYHDEQARAYADLRKRVRQALTV</sequence>